<evidence type="ECO:0000259" key="8">
    <source>
        <dbReference type="Pfam" id="PF01545"/>
    </source>
</evidence>
<dbReference type="GO" id="GO:0015093">
    <property type="term" value="F:ferrous iron transmembrane transporter activity"/>
    <property type="evidence" value="ECO:0007669"/>
    <property type="project" value="TreeGrafter"/>
</dbReference>
<dbReference type="PANTHER" id="PTHR43840">
    <property type="entry name" value="MITOCHONDRIAL METAL TRANSPORTER 1-RELATED"/>
    <property type="match status" value="1"/>
</dbReference>
<evidence type="ECO:0000256" key="2">
    <source>
        <dbReference type="ARBA" id="ARBA00008114"/>
    </source>
</evidence>
<keyword evidence="3" id="KW-0813">Transport</keyword>
<feature type="transmembrane region" description="Helical" evidence="7">
    <location>
        <begin position="44"/>
        <end position="62"/>
    </location>
</feature>
<dbReference type="GO" id="GO:0015341">
    <property type="term" value="F:zinc efflux antiporter activity"/>
    <property type="evidence" value="ECO:0007669"/>
    <property type="project" value="TreeGrafter"/>
</dbReference>
<name>X2LJQ5_9BACT</name>
<dbReference type="SUPFAM" id="SSF160240">
    <property type="entry name" value="Cation efflux protein cytoplasmic domain-like"/>
    <property type="match status" value="1"/>
</dbReference>
<comment type="subcellular location">
    <subcellularLocation>
        <location evidence="1">Membrane</location>
        <topology evidence="1">Multi-pass membrane protein</topology>
    </subcellularLocation>
</comment>
<dbReference type="EMBL" id="KF796606">
    <property type="protein sequence ID" value="AHN97951.1"/>
    <property type="molecule type" value="Genomic_DNA"/>
</dbReference>
<comment type="similarity">
    <text evidence="2">Belongs to the cation diffusion facilitator (CDF) transporter (TC 2.A.4) family.</text>
</comment>
<dbReference type="InterPro" id="IPR002524">
    <property type="entry name" value="Cation_efflux"/>
</dbReference>
<feature type="domain" description="Cation efflux protein transmembrane" evidence="8">
    <location>
        <begin position="12"/>
        <end position="204"/>
    </location>
</feature>
<keyword evidence="4 7" id="KW-0812">Transmembrane</keyword>
<accession>X2LJQ5</accession>
<evidence type="ECO:0000256" key="5">
    <source>
        <dbReference type="ARBA" id="ARBA00022989"/>
    </source>
</evidence>
<feature type="domain" description="Cation efflux protein cytoplasmic" evidence="9">
    <location>
        <begin position="209"/>
        <end position="286"/>
    </location>
</feature>
<evidence type="ECO:0000256" key="1">
    <source>
        <dbReference type="ARBA" id="ARBA00004141"/>
    </source>
</evidence>
<feature type="transmembrane region" description="Helical" evidence="7">
    <location>
        <begin position="83"/>
        <end position="101"/>
    </location>
</feature>
<dbReference type="Pfam" id="PF16916">
    <property type="entry name" value="ZT_dimer"/>
    <property type="match status" value="1"/>
</dbReference>
<feature type="transmembrane region" description="Helical" evidence="7">
    <location>
        <begin position="113"/>
        <end position="134"/>
    </location>
</feature>
<dbReference type="Pfam" id="PF01545">
    <property type="entry name" value="Cation_efflux"/>
    <property type="match status" value="1"/>
</dbReference>
<dbReference type="InterPro" id="IPR027470">
    <property type="entry name" value="Cation_efflux_CTD"/>
</dbReference>
<feature type="transmembrane region" description="Helical" evidence="7">
    <location>
        <begin position="7"/>
        <end position="32"/>
    </location>
</feature>
<sequence>MIERRGLLRFAVLSVVAALITIGLKTGAYVITGSIGLLSDALESLANLVAAVVALFALSVAARPADEEHTYGHTKAEYFSSGFEGMLIIAAAIGIVVAAVRRFAEPQPIVEPALGLAVNGLASMVNFAVARVLLRVGKRHESITLEADAQHLMADVWTSLGVIVGVGAAVATGWHRLDAVVAMAVALNVLRSGFRLLDRSMHGLLDTSLPEETLGEIKEILDAHSGAGVRYHALRTRQAGARRFISCHILVPGSWTVQRGHDLLEKIEERIREAIPNSVVDTHLEPIEDPVSWEDTRLERPQQGLSP</sequence>
<dbReference type="GO" id="GO:0015086">
    <property type="term" value="F:cadmium ion transmembrane transporter activity"/>
    <property type="evidence" value="ECO:0007669"/>
    <property type="project" value="TreeGrafter"/>
</dbReference>
<reference evidence="10" key="1">
    <citation type="submission" date="2013-10" db="EMBL/GenBank/DDBJ databases">
        <title>Functional metagenomics reveals novel beta-galactosidases not predictable from gene sequences.</title>
        <authorList>
            <person name="Cheng J."/>
            <person name="Engel K."/>
            <person name="Romantsov T."/>
            <person name="Neufeld J.D."/>
            <person name="Rose D.R."/>
            <person name="Charles T.C."/>
        </authorList>
    </citation>
    <scope>NUCLEOTIDE SEQUENCE</scope>
</reference>
<evidence type="ECO:0000256" key="7">
    <source>
        <dbReference type="SAM" id="Phobius"/>
    </source>
</evidence>
<dbReference type="InterPro" id="IPR058533">
    <property type="entry name" value="Cation_efflux_TM"/>
</dbReference>
<protein>
    <submittedName>
        <fullName evidence="10">Cation diffusion facilitator family transporter</fullName>
    </submittedName>
</protein>
<evidence type="ECO:0000256" key="6">
    <source>
        <dbReference type="ARBA" id="ARBA00023136"/>
    </source>
</evidence>
<dbReference type="NCBIfam" id="TIGR01297">
    <property type="entry name" value="CDF"/>
    <property type="match status" value="1"/>
</dbReference>
<dbReference type="GO" id="GO:0005886">
    <property type="term" value="C:plasma membrane"/>
    <property type="evidence" value="ECO:0007669"/>
    <property type="project" value="TreeGrafter"/>
</dbReference>
<dbReference type="InterPro" id="IPR036837">
    <property type="entry name" value="Cation_efflux_CTD_sf"/>
</dbReference>
<organism evidence="10">
    <name type="scientific">uncultured bacterium lac160</name>
    <dbReference type="NCBI Taxonomy" id="1447241"/>
    <lineage>
        <taxon>Bacteria</taxon>
        <taxon>environmental samples</taxon>
    </lineage>
</organism>
<dbReference type="PANTHER" id="PTHR43840:SF15">
    <property type="entry name" value="MITOCHONDRIAL METAL TRANSPORTER 1-RELATED"/>
    <property type="match status" value="1"/>
</dbReference>
<dbReference type="InterPro" id="IPR027469">
    <property type="entry name" value="Cation_efflux_TMD_sf"/>
</dbReference>
<proteinExistence type="inferred from homology"/>
<evidence type="ECO:0000256" key="4">
    <source>
        <dbReference type="ARBA" id="ARBA00022692"/>
    </source>
</evidence>
<dbReference type="Gene3D" id="1.20.1510.10">
    <property type="entry name" value="Cation efflux protein transmembrane domain"/>
    <property type="match status" value="1"/>
</dbReference>
<dbReference type="InterPro" id="IPR050291">
    <property type="entry name" value="CDF_Transporter"/>
</dbReference>
<evidence type="ECO:0000259" key="9">
    <source>
        <dbReference type="Pfam" id="PF16916"/>
    </source>
</evidence>
<evidence type="ECO:0000256" key="3">
    <source>
        <dbReference type="ARBA" id="ARBA00022448"/>
    </source>
</evidence>
<evidence type="ECO:0000313" key="10">
    <source>
        <dbReference type="EMBL" id="AHN97951.1"/>
    </source>
</evidence>
<dbReference type="GO" id="GO:0006882">
    <property type="term" value="P:intracellular zinc ion homeostasis"/>
    <property type="evidence" value="ECO:0007669"/>
    <property type="project" value="TreeGrafter"/>
</dbReference>
<keyword evidence="5 7" id="KW-1133">Transmembrane helix</keyword>
<keyword evidence="6 7" id="KW-0472">Membrane</keyword>
<dbReference type="SUPFAM" id="SSF161111">
    <property type="entry name" value="Cation efflux protein transmembrane domain-like"/>
    <property type="match status" value="1"/>
</dbReference>
<dbReference type="AlphaFoldDB" id="X2LJQ5"/>
<feature type="transmembrane region" description="Helical" evidence="7">
    <location>
        <begin position="154"/>
        <end position="174"/>
    </location>
</feature>
<dbReference type="Gene3D" id="3.30.70.1350">
    <property type="entry name" value="Cation efflux protein, cytoplasmic domain"/>
    <property type="match status" value="1"/>
</dbReference>